<dbReference type="OrthoDB" id="8092964at2"/>
<dbReference type="HOGENOM" id="CLU_483814_0_0_5"/>
<proteinExistence type="predicted"/>
<dbReference type="AlphaFoldDB" id="A3TYI3"/>
<feature type="signal peptide" evidence="1">
    <location>
        <begin position="1"/>
        <end position="22"/>
    </location>
</feature>
<dbReference type="Pfam" id="PF01471">
    <property type="entry name" value="PG_binding_1"/>
    <property type="match status" value="2"/>
</dbReference>
<protein>
    <recommendedName>
        <fullName evidence="2">Caspase family p20 domain-containing protein</fullName>
    </recommendedName>
</protein>
<dbReference type="Gene3D" id="1.10.101.10">
    <property type="entry name" value="PGBD-like superfamily/PGBD"/>
    <property type="match status" value="2"/>
</dbReference>
<dbReference type="Proteomes" id="UP000004318">
    <property type="component" value="Unassembled WGS sequence"/>
</dbReference>
<evidence type="ECO:0000313" key="3">
    <source>
        <dbReference type="EMBL" id="EAQ03217.1"/>
    </source>
</evidence>
<dbReference type="EMBL" id="AAMO01000005">
    <property type="protein sequence ID" value="EAQ03217.1"/>
    <property type="molecule type" value="Genomic_DNA"/>
</dbReference>
<dbReference type="eggNOG" id="COG4249">
    <property type="taxonomic scope" value="Bacteria"/>
</dbReference>
<keyword evidence="4" id="KW-1185">Reference proteome</keyword>
<feature type="chain" id="PRO_5002660450" description="Caspase family p20 domain-containing protein" evidence="1">
    <location>
        <begin position="23"/>
        <end position="548"/>
    </location>
</feature>
<dbReference type="SUPFAM" id="SSF52129">
    <property type="entry name" value="Caspase-like"/>
    <property type="match status" value="1"/>
</dbReference>
<sequence length="548" mass="58962">MFKTLKRIAILAASAMAAPLCAADLALVLVNAEYDEIGDREGSGYAAWFERELEAAGFTTFALQDGTGSGMRAMARDFAAALASDTDNRVVVVLSGQMAATASETFLLGTEAALPDGISVAEEGIAVSPLLDLAGTAQGRSVVMMSAGGAEFDTGPALAAGAGAVEAPQGVALAQGNVRPLLSSLRAGLLTRGGSFADVAANAPRGVTYSGFLSRAIGLMTGSGQGGQGPSLPDPGEFAYWNAAQDIGSEPAFRAYLDRYPDGRFAADARARIEGLRDAPLRAAQSAEADLALTREARREVQRYLTILGFNTRGVDGIFGPATRSALTDWQVARRFDETGYLDARQLSALRSEGAARAAELEREAEARRAAEEQQDRDYWARTGITGDRADLAAYLDRYPDGIFADTARDRLDRIEEREQAEADAEIRDAWERARSEDTEEAYIRFLRRYPDNAFAGAARSRITELREPPRDTAAEEAARQQEAGVVNNPITRVLVERRLQQLGFEPGAPDGRFDAETRRAIRRFQRSRGLEVTGFVTQATMVRLLSS</sequence>
<accession>A3TYI3</accession>
<comment type="caution">
    <text evidence="3">The sequence shown here is derived from an EMBL/GenBank/DDBJ whole genome shotgun (WGS) entry which is preliminary data.</text>
</comment>
<dbReference type="InterPro" id="IPR036365">
    <property type="entry name" value="PGBD-like_sf"/>
</dbReference>
<dbReference type="InterPro" id="IPR029030">
    <property type="entry name" value="Caspase-like_dom_sf"/>
</dbReference>
<name>A3TYI3_PSEBH</name>
<dbReference type="GO" id="GO:0004197">
    <property type="term" value="F:cysteine-type endopeptidase activity"/>
    <property type="evidence" value="ECO:0007669"/>
    <property type="project" value="InterPro"/>
</dbReference>
<dbReference type="InterPro" id="IPR036366">
    <property type="entry name" value="PGBDSf"/>
</dbReference>
<dbReference type="InterPro" id="IPR002477">
    <property type="entry name" value="Peptidoglycan-bd-like"/>
</dbReference>
<evidence type="ECO:0000256" key="1">
    <source>
        <dbReference type="SAM" id="SignalP"/>
    </source>
</evidence>
<feature type="domain" description="Caspase family p20" evidence="2">
    <location>
        <begin position="22"/>
        <end position="95"/>
    </location>
</feature>
<evidence type="ECO:0000259" key="2">
    <source>
        <dbReference type="PROSITE" id="PS50208"/>
    </source>
</evidence>
<organism evidence="3 4">
    <name type="scientific">Pseudooceanicola batsensis (strain ATCC BAA-863 / DSM 15984 / KCTC 12145 / HTCC2597)</name>
    <name type="common">Oceanicola batsensis</name>
    <dbReference type="NCBI Taxonomy" id="252305"/>
    <lineage>
        <taxon>Bacteria</taxon>
        <taxon>Pseudomonadati</taxon>
        <taxon>Pseudomonadota</taxon>
        <taxon>Alphaproteobacteria</taxon>
        <taxon>Rhodobacterales</taxon>
        <taxon>Paracoccaceae</taxon>
        <taxon>Pseudooceanicola</taxon>
    </lineage>
</organism>
<dbReference type="eggNOG" id="COG3409">
    <property type="taxonomic scope" value="Bacteria"/>
</dbReference>
<reference evidence="3 4" key="1">
    <citation type="journal article" date="2010" name="J. Bacteriol.">
        <title>Genome sequences of Oceanicola granulosus HTCC2516(T) and Oceanicola batsensis HTCC2597(TDelta).</title>
        <authorList>
            <person name="Thrash J.C."/>
            <person name="Cho J.C."/>
            <person name="Vergin K.L."/>
            <person name="Giovannoni S.J."/>
        </authorList>
    </citation>
    <scope>NUCLEOTIDE SEQUENCE [LARGE SCALE GENOMIC DNA]</scope>
    <source>
        <strain evidence="4">ATCC BAA-863 / DSM 15984 / KCTC 12145 / HTCC2597</strain>
    </source>
</reference>
<keyword evidence="1" id="KW-0732">Signal</keyword>
<gene>
    <name evidence="3" type="ORF">OB2597_13773</name>
</gene>
<dbReference type="PROSITE" id="PS50208">
    <property type="entry name" value="CASPASE_P20"/>
    <property type="match status" value="1"/>
</dbReference>
<dbReference type="RefSeq" id="WP_009806971.1">
    <property type="nucleotide sequence ID" value="NZ_CH724131.1"/>
</dbReference>
<evidence type="ECO:0000313" key="4">
    <source>
        <dbReference type="Proteomes" id="UP000004318"/>
    </source>
</evidence>
<dbReference type="STRING" id="252305.OB2597_13773"/>
<dbReference type="GO" id="GO:0006508">
    <property type="term" value="P:proteolysis"/>
    <property type="evidence" value="ECO:0007669"/>
    <property type="project" value="InterPro"/>
</dbReference>
<dbReference type="InterPro" id="IPR001309">
    <property type="entry name" value="Pept_C14_p20"/>
</dbReference>
<dbReference type="SUPFAM" id="SSF47090">
    <property type="entry name" value="PGBD-like"/>
    <property type="match status" value="2"/>
</dbReference>